<keyword evidence="2" id="KW-1185">Reference proteome</keyword>
<dbReference type="Proteomes" id="UP001139494">
    <property type="component" value="Unassembled WGS sequence"/>
</dbReference>
<comment type="caution">
    <text evidence="1">The sequence shown here is derived from an EMBL/GenBank/DDBJ whole genome shotgun (WGS) entry which is preliminary data.</text>
</comment>
<dbReference type="EMBL" id="JAHLKM010000043">
    <property type="protein sequence ID" value="MCQ4334880.1"/>
    <property type="molecule type" value="Genomic_DNA"/>
</dbReference>
<protein>
    <submittedName>
        <fullName evidence="1">Uncharacterized protein</fullName>
    </submittedName>
</protein>
<sequence length="116" mass="12836">MDSEQSVNSFIQIYEFLPTDDVPLDEPLTVTFTATNHDQDWTVVLNADPKAEHNVEDVPVTGSTTTVRSTQALIFLGQQHAGVMGVGAGEFYDDQFDTPRASLGEEFMNDFTDEFA</sequence>
<evidence type="ECO:0000313" key="1">
    <source>
        <dbReference type="EMBL" id="MCQ4334880.1"/>
    </source>
</evidence>
<proteinExistence type="predicted"/>
<organism evidence="1 2">
    <name type="scientific">Natronomonas aquatica</name>
    <dbReference type="NCBI Taxonomy" id="2841590"/>
    <lineage>
        <taxon>Archaea</taxon>
        <taxon>Methanobacteriati</taxon>
        <taxon>Methanobacteriota</taxon>
        <taxon>Stenosarchaea group</taxon>
        <taxon>Halobacteria</taxon>
        <taxon>Halobacteriales</taxon>
        <taxon>Natronomonadaceae</taxon>
        <taxon>Natronomonas</taxon>
    </lineage>
</organism>
<evidence type="ECO:0000313" key="2">
    <source>
        <dbReference type="Proteomes" id="UP001139494"/>
    </source>
</evidence>
<dbReference type="AlphaFoldDB" id="A0A9R1CVY9"/>
<dbReference type="RefSeq" id="WP_256031120.1">
    <property type="nucleotide sequence ID" value="NZ_JAHLKM010000043.1"/>
</dbReference>
<gene>
    <name evidence="1" type="ORF">KM295_15600</name>
</gene>
<reference evidence="1" key="1">
    <citation type="journal article" date="2023" name="Front. Microbiol.">
        <title>Genomic-based phylogenetic and metabolic analyses of the genus Natronomonas, and description of Natronomonas aquatica sp. nov.</title>
        <authorList>
            <person name="Garcia-Roldan A."/>
            <person name="Duran-Viseras A."/>
            <person name="de la Haba R.R."/>
            <person name="Corral P."/>
            <person name="Sanchez-Porro C."/>
            <person name="Ventosa A."/>
        </authorList>
    </citation>
    <scope>NUCLEOTIDE SEQUENCE</scope>
    <source>
        <strain evidence="1">F2-12</strain>
    </source>
</reference>
<name>A0A9R1CVY9_9EURY</name>
<accession>A0A9R1CVY9</accession>